<dbReference type="InterPro" id="IPR050464">
    <property type="entry name" value="Zeta_carotene_desat/Oxidored"/>
</dbReference>
<dbReference type="Gene3D" id="1.10.3110.10">
    <property type="entry name" value="protoporphyrinogen ix oxidase, domain 3"/>
    <property type="match status" value="1"/>
</dbReference>
<evidence type="ECO:0000256" key="12">
    <source>
        <dbReference type="RuleBase" id="RU364052"/>
    </source>
</evidence>
<comment type="caution">
    <text evidence="14">The sequence shown here is derived from an EMBL/GenBank/DDBJ whole genome shotgun (WGS) entry which is preliminary data.</text>
</comment>
<evidence type="ECO:0000256" key="3">
    <source>
        <dbReference type="ARBA" id="ARBA00002185"/>
    </source>
</evidence>
<comment type="subcellular location">
    <subcellularLocation>
        <location evidence="12">Cytoplasm</location>
    </subcellularLocation>
</comment>
<gene>
    <name evidence="14" type="primary">hemG</name>
    <name evidence="14" type="ORF">E4099_08380</name>
</gene>
<dbReference type="GO" id="GO:0005737">
    <property type="term" value="C:cytoplasm"/>
    <property type="evidence" value="ECO:0007669"/>
    <property type="project" value="UniProtKB-SubCell"/>
</dbReference>
<evidence type="ECO:0000256" key="9">
    <source>
        <dbReference type="ARBA" id="ARBA00022827"/>
    </source>
</evidence>
<evidence type="ECO:0000256" key="10">
    <source>
        <dbReference type="ARBA" id="ARBA00023002"/>
    </source>
</evidence>
<dbReference type="InterPro" id="IPR004572">
    <property type="entry name" value="Protoporphyrinogen_oxidase"/>
</dbReference>
<dbReference type="RefSeq" id="WP_135338330.1">
    <property type="nucleotide sequence ID" value="NZ_JBHLTX010000025.1"/>
</dbReference>
<comment type="similarity">
    <text evidence="5 12">Belongs to the protoporphyrinogen/coproporphyrinogen oxidase family. Coproporphyrinogen III oxidase subfamily.</text>
</comment>
<evidence type="ECO:0000259" key="13">
    <source>
        <dbReference type="Pfam" id="PF01593"/>
    </source>
</evidence>
<evidence type="ECO:0000313" key="15">
    <source>
        <dbReference type="Proteomes" id="UP000297948"/>
    </source>
</evidence>
<dbReference type="AlphaFoldDB" id="A0A4Z0H9V4"/>
<dbReference type="Pfam" id="PF01593">
    <property type="entry name" value="Amino_oxidase"/>
    <property type="match status" value="1"/>
</dbReference>
<dbReference type="UniPathway" id="UPA00252"/>
<keyword evidence="11 12" id="KW-0350">Heme biosynthesis</keyword>
<dbReference type="InterPro" id="IPR002937">
    <property type="entry name" value="Amino_oxidase"/>
</dbReference>
<proteinExistence type="inferred from homology"/>
<dbReference type="EC" id="1.3.3.15" evidence="6 12"/>
<dbReference type="SUPFAM" id="SSF54373">
    <property type="entry name" value="FAD-linked reductases, C-terminal domain"/>
    <property type="match status" value="1"/>
</dbReference>
<keyword evidence="12" id="KW-0963">Cytoplasm</keyword>
<dbReference type="EMBL" id="SRID01000051">
    <property type="protein sequence ID" value="TGB14436.1"/>
    <property type="molecule type" value="Genomic_DNA"/>
</dbReference>
<evidence type="ECO:0000256" key="5">
    <source>
        <dbReference type="ARBA" id="ARBA00008310"/>
    </source>
</evidence>
<protein>
    <recommendedName>
        <fullName evidence="7 12">Coproporphyrinogen III oxidase</fullName>
        <ecNumber evidence="6 12">1.3.3.15</ecNumber>
    </recommendedName>
</protein>
<dbReference type="GO" id="GO:0006783">
    <property type="term" value="P:heme biosynthetic process"/>
    <property type="evidence" value="ECO:0007669"/>
    <property type="project" value="UniProtKB-UniRule"/>
</dbReference>
<dbReference type="Gene3D" id="3.50.50.60">
    <property type="entry name" value="FAD/NAD(P)-binding domain"/>
    <property type="match status" value="1"/>
</dbReference>
<evidence type="ECO:0000256" key="7">
    <source>
        <dbReference type="ARBA" id="ARBA00019046"/>
    </source>
</evidence>
<feature type="domain" description="Amine oxidase" evidence="13">
    <location>
        <begin position="19"/>
        <end position="468"/>
    </location>
</feature>
<dbReference type="GO" id="GO:0004729">
    <property type="term" value="F:oxygen-dependent protoporphyrinogen oxidase activity"/>
    <property type="evidence" value="ECO:0007669"/>
    <property type="project" value="UniProtKB-UniRule"/>
</dbReference>
<evidence type="ECO:0000256" key="4">
    <source>
        <dbReference type="ARBA" id="ARBA00004744"/>
    </source>
</evidence>
<evidence type="ECO:0000256" key="1">
    <source>
        <dbReference type="ARBA" id="ARBA00001755"/>
    </source>
</evidence>
<dbReference type="Proteomes" id="UP000297948">
    <property type="component" value="Unassembled WGS sequence"/>
</dbReference>
<dbReference type="SUPFAM" id="SSF51905">
    <property type="entry name" value="FAD/NAD(P)-binding domain"/>
    <property type="match status" value="1"/>
</dbReference>
<keyword evidence="9 12" id="KW-0274">FAD</keyword>
<keyword evidence="8 12" id="KW-0285">Flavoprotein</keyword>
<dbReference type="PANTHER" id="PTHR42923:SF3">
    <property type="entry name" value="PROTOPORPHYRINOGEN OXIDASE"/>
    <property type="match status" value="1"/>
</dbReference>
<comment type="pathway">
    <text evidence="4 12">Porphyrin-containing compound metabolism; protoheme biosynthesis.</text>
</comment>
<evidence type="ECO:0000256" key="2">
    <source>
        <dbReference type="ARBA" id="ARBA00001974"/>
    </source>
</evidence>
<evidence type="ECO:0000256" key="11">
    <source>
        <dbReference type="ARBA" id="ARBA00023133"/>
    </source>
</evidence>
<comment type="cofactor">
    <cofactor evidence="2 12">
        <name>FAD</name>
        <dbReference type="ChEBI" id="CHEBI:57692"/>
    </cofactor>
</comment>
<dbReference type="OrthoDB" id="4496419at2"/>
<accession>A0A4Z0H9V4</accession>
<keyword evidence="10 12" id="KW-0560">Oxidoreductase</keyword>
<reference evidence="14 15" key="1">
    <citation type="submission" date="2019-03" db="EMBL/GenBank/DDBJ databases">
        <authorList>
            <person name="Gonzalez-Pimentel J.L."/>
        </authorList>
    </citation>
    <scope>NUCLEOTIDE SEQUENCE [LARGE SCALE GENOMIC DNA]</scope>
    <source>
        <strain evidence="14 15">JCM 31289</strain>
    </source>
</reference>
<sequence length="479" mass="49746">MNAQRTPDRGHAVVIGGGISGLAAAHRLLADGARVTVLEASQRLGGKLHAGEIAGVPVDLGAESMLARRPEAVELARAVGLADRLRPPATTSANLWTRGGLRPMPKGHVMGVPGGPEPLAASGVLSEEGLAGVAREPQLPPLELSEDVSIGDFVASRFGREVVDRLVEPLLGGVYAGDAYQISLRAAVPQLFEEARTHASLTETVRAIQQRGTSAQQPGGPVFMGIDGGVGQLPPAVAEAVRAAGGLIRTGTPVRGLRPGTRPGDAWTVVLDDEVLTADAVVLAVPAPAAARLLADWLPAAAAELNTVDYASMALVTMAFRRAEVAGLPDGSGFLVPSVDGRRIKASTFCSRKWGWVRDADPELFVLRTSIGRYQDEADLKREDAELVEISLADLQAAVGLAARPVATEVTRWIDGLPQYPVGHLDRIARIRTQVDAVPGLAVCGAAYDGVGIPACVASGRNAAGRLLPTLAPAVAQGE</sequence>
<dbReference type="InterPro" id="IPR036188">
    <property type="entry name" value="FAD/NAD-bd_sf"/>
</dbReference>
<evidence type="ECO:0000256" key="6">
    <source>
        <dbReference type="ARBA" id="ARBA00012402"/>
    </source>
</evidence>
<dbReference type="NCBIfam" id="TIGR00562">
    <property type="entry name" value="proto_IX_ox"/>
    <property type="match status" value="1"/>
</dbReference>
<organism evidence="14 15">
    <name type="scientific">Streptomyces palmae</name>
    <dbReference type="NCBI Taxonomy" id="1701085"/>
    <lineage>
        <taxon>Bacteria</taxon>
        <taxon>Bacillati</taxon>
        <taxon>Actinomycetota</taxon>
        <taxon>Actinomycetes</taxon>
        <taxon>Kitasatosporales</taxon>
        <taxon>Streptomycetaceae</taxon>
        <taxon>Streptomyces</taxon>
    </lineage>
</organism>
<name>A0A4Z0H9V4_9ACTN</name>
<keyword evidence="15" id="KW-1185">Reference proteome</keyword>
<dbReference type="Gene3D" id="3.90.660.20">
    <property type="entry name" value="Protoporphyrinogen oxidase, mitochondrial, domain 2"/>
    <property type="match status" value="1"/>
</dbReference>
<comment type="function">
    <text evidence="3 12">Involved in coproporphyrin-dependent heme b biosynthesis. Catalyzes the oxidation of coproporphyrinogen III to coproporphyrin III.</text>
</comment>
<evidence type="ECO:0000256" key="8">
    <source>
        <dbReference type="ARBA" id="ARBA00022630"/>
    </source>
</evidence>
<comment type="catalytic activity">
    <reaction evidence="1">
        <text>coproporphyrinogen III + 3 O2 = coproporphyrin III + 3 H2O2</text>
        <dbReference type="Rhea" id="RHEA:43436"/>
        <dbReference type="ChEBI" id="CHEBI:15379"/>
        <dbReference type="ChEBI" id="CHEBI:16240"/>
        <dbReference type="ChEBI" id="CHEBI:57309"/>
        <dbReference type="ChEBI" id="CHEBI:131725"/>
        <dbReference type="EC" id="1.3.3.15"/>
    </reaction>
    <physiologicalReaction direction="left-to-right" evidence="1">
        <dbReference type="Rhea" id="RHEA:43437"/>
    </physiologicalReaction>
</comment>
<dbReference type="PANTHER" id="PTHR42923">
    <property type="entry name" value="PROTOPORPHYRINOGEN OXIDASE"/>
    <property type="match status" value="1"/>
</dbReference>
<evidence type="ECO:0000313" key="14">
    <source>
        <dbReference type="EMBL" id="TGB14436.1"/>
    </source>
</evidence>